<proteinExistence type="predicted"/>
<keyword evidence="2" id="KW-1185">Reference proteome</keyword>
<dbReference type="EMBL" id="CP012600">
    <property type="protein sequence ID" value="ALC83669.1"/>
    <property type="molecule type" value="Genomic_DNA"/>
</dbReference>
<reference evidence="2" key="1">
    <citation type="submission" date="2015-08" db="EMBL/GenBank/DDBJ databases">
        <title>Genome sequencing project for genomic taxonomy and phylogenomics of Bacillus-like bacteria.</title>
        <authorList>
            <person name="Liu B."/>
            <person name="Wang J."/>
            <person name="Zhu Y."/>
            <person name="Liu G."/>
            <person name="Chen Q."/>
            <person name="Chen Z."/>
            <person name="Lan J."/>
            <person name="Che J."/>
            <person name="Ge C."/>
            <person name="Shi H."/>
            <person name="Pan Z."/>
            <person name="Liu X."/>
        </authorList>
    </citation>
    <scope>NUCLEOTIDE SEQUENCE [LARGE SCALE GENOMIC DNA]</scope>
    <source>
        <strain evidence="2">FJAT-4402</strain>
    </source>
</reference>
<reference evidence="1 2" key="2">
    <citation type="journal article" date="2016" name="Int. J. Syst. Evol. Microbiol.">
        <title>Bacillus gobiensis sp. nov., isolated from a soil sample.</title>
        <authorList>
            <person name="Liu B."/>
            <person name="Liu G.H."/>
            <person name="Cetin S."/>
            <person name="Schumann P."/>
            <person name="Pan Z.Z."/>
            <person name="Chen Q.Q."/>
        </authorList>
    </citation>
    <scope>NUCLEOTIDE SEQUENCE [LARGE SCALE GENOMIC DNA]</scope>
    <source>
        <strain evidence="1 2">FJAT-4402</strain>
    </source>
</reference>
<evidence type="ECO:0000313" key="2">
    <source>
        <dbReference type="Proteomes" id="UP000067625"/>
    </source>
</evidence>
<name>A0A0M5JCL5_9BACI</name>
<protein>
    <submittedName>
        <fullName evidence="1">Uncharacterized protein</fullName>
    </submittedName>
</protein>
<dbReference type="Proteomes" id="UP000067625">
    <property type="component" value="Chromosome"/>
</dbReference>
<organism evidence="1 2">
    <name type="scientific">Bacillus gobiensis</name>
    <dbReference type="NCBI Taxonomy" id="1441095"/>
    <lineage>
        <taxon>Bacteria</taxon>
        <taxon>Bacillati</taxon>
        <taxon>Bacillota</taxon>
        <taxon>Bacilli</taxon>
        <taxon>Bacillales</taxon>
        <taxon>Bacillaceae</taxon>
        <taxon>Bacillus</taxon>
    </lineage>
</organism>
<evidence type="ECO:0000313" key="1">
    <source>
        <dbReference type="EMBL" id="ALC83669.1"/>
    </source>
</evidence>
<accession>A0A0M5JCL5</accession>
<gene>
    <name evidence="1" type="ORF">AM592_20685</name>
</gene>
<dbReference type="AlphaFoldDB" id="A0A0M5JCL5"/>
<sequence length="63" mass="7449">MNKGNEQAGRNHTPVFHIETQKSQVLIKCIGFFSRLNMLLKNHGKIEHALHRFFYNLSEFFTE</sequence>